<dbReference type="InterPro" id="IPR023780">
    <property type="entry name" value="Chromo_domain"/>
</dbReference>
<dbReference type="Pfam" id="PF00385">
    <property type="entry name" value="Chromo"/>
    <property type="match status" value="1"/>
</dbReference>
<protein>
    <recommendedName>
        <fullName evidence="1">Chromo domain-containing protein</fullName>
    </recommendedName>
</protein>
<dbReference type="Proteomes" id="UP000826656">
    <property type="component" value="Unassembled WGS sequence"/>
</dbReference>
<dbReference type="SUPFAM" id="SSF54160">
    <property type="entry name" value="Chromo domain-like"/>
    <property type="match status" value="1"/>
</dbReference>
<evidence type="ECO:0000313" key="2">
    <source>
        <dbReference type="EMBL" id="KAH0748174.1"/>
    </source>
</evidence>
<organism evidence="2 3">
    <name type="scientific">Solanum tuberosum</name>
    <name type="common">Potato</name>
    <dbReference type="NCBI Taxonomy" id="4113"/>
    <lineage>
        <taxon>Eukaryota</taxon>
        <taxon>Viridiplantae</taxon>
        <taxon>Streptophyta</taxon>
        <taxon>Embryophyta</taxon>
        <taxon>Tracheophyta</taxon>
        <taxon>Spermatophyta</taxon>
        <taxon>Magnoliopsida</taxon>
        <taxon>eudicotyledons</taxon>
        <taxon>Gunneridae</taxon>
        <taxon>Pentapetalae</taxon>
        <taxon>asterids</taxon>
        <taxon>lamiids</taxon>
        <taxon>Solanales</taxon>
        <taxon>Solanaceae</taxon>
        <taxon>Solanoideae</taxon>
        <taxon>Solaneae</taxon>
        <taxon>Solanum</taxon>
    </lineage>
</organism>
<evidence type="ECO:0000259" key="1">
    <source>
        <dbReference type="Pfam" id="PF00385"/>
    </source>
</evidence>
<proteinExistence type="predicted"/>
<dbReference type="EMBL" id="JAIVGD010000019">
    <property type="protein sequence ID" value="KAH0748174.1"/>
    <property type="molecule type" value="Genomic_DNA"/>
</dbReference>
<comment type="caution">
    <text evidence="2">The sequence shown here is derived from an EMBL/GenBank/DDBJ whole genome shotgun (WGS) entry which is preliminary data.</text>
</comment>
<dbReference type="InterPro" id="IPR016197">
    <property type="entry name" value="Chromo-like_dom_sf"/>
</dbReference>
<accession>A0ABQ7UFG5</accession>
<gene>
    <name evidence="2" type="ORF">KY290_027406</name>
</gene>
<feature type="domain" description="Chromo" evidence="1">
    <location>
        <begin position="391"/>
        <end position="435"/>
    </location>
</feature>
<name>A0ABQ7UFG5_SOLTU</name>
<sequence>MDKKLDEHDELLLELRNGQQNLTATQHGILGTLELLLEHNNVMDRGQARGCPTGSTQSNTCSYPKWELPSFEGLNSKVWVPKCERYFNPYRIDDAKKGVDECLRKFKDLKAQMIMRNPTLNETHFLSSFIGGLKEEIKFAIKMFKPTSLSFAIQQARMQEKAIEAALKKNRVPPKMVGNVLNSYNPMLPRSRVESAPATQKPAPPTLSSEVYEHRKANHLYFRCGERYSPGHTFRIKQLQCISGGSEELPLHLDYPQEVDVEVTADLDADIPKAICLSALLGNCNGVNTIVVQVGCPQFTCKMGSTTFMEDLQILKLGGCDVILDTGTEVIEEVNSSIQGVLSHYTDVFAEPKSSPPARSLDHTIPLKPGTSLTTLPTTGEDCQFLVKPLQILQRQMVRTGSLARVKVFVQWSNLPPEEATWEDYADLKAKFPDFDTYP</sequence>
<keyword evidence="3" id="KW-1185">Reference proteome</keyword>
<evidence type="ECO:0000313" key="3">
    <source>
        <dbReference type="Proteomes" id="UP000826656"/>
    </source>
</evidence>
<reference evidence="2 3" key="1">
    <citation type="journal article" date="2021" name="bioRxiv">
        <title>Chromosome-scale and haplotype-resolved genome assembly of a tetraploid potato cultivar.</title>
        <authorList>
            <person name="Sun H."/>
            <person name="Jiao W.-B."/>
            <person name="Krause K."/>
            <person name="Campoy J.A."/>
            <person name="Goel M."/>
            <person name="Folz-Donahue K."/>
            <person name="Kukat C."/>
            <person name="Huettel B."/>
            <person name="Schneeberger K."/>
        </authorList>
    </citation>
    <scope>NUCLEOTIDE SEQUENCE [LARGE SCALE GENOMIC DNA]</scope>
    <source>
        <strain evidence="2">SolTubOtavaFocal</strain>
        <tissue evidence="2">Leaves</tissue>
    </source>
</reference>